<dbReference type="AlphaFoldDB" id="A0A0A9BWH0"/>
<evidence type="ECO:0000313" key="2">
    <source>
        <dbReference type="EMBL" id="JAD68424.1"/>
    </source>
</evidence>
<accession>A0A0A9BWH0</accession>
<keyword evidence="1" id="KW-1133">Transmembrane helix</keyword>
<keyword evidence="1" id="KW-0812">Transmembrane</keyword>
<keyword evidence="1" id="KW-0472">Membrane</keyword>
<feature type="transmembrane region" description="Helical" evidence="1">
    <location>
        <begin position="12"/>
        <end position="33"/>
    </location>
</feature>
<protein>
    <submittedName>
        <fullName evidence="2">Uncharacterized protein</fullName>
    </submittedName>
</protein>
<reference evidence="2" key="2">
    <citation type="journal article" date="2015" name="Data Brief">
        <title>Shoot transcriptome of the giant reed, Arundo donax.</title>
        <authorList>
            <person name="Barrero R.A."/>
            <person name="Guerrero F.D."/>
            <person name="Moolhuijzen P."/>
            <person name="Goolsby J.A."/>
            <person name="Tidwell J."/>
            <person name="Bellgard S.E."/>
            <person name="Bellgard M.I."/>
        </authorList>
    </citation>
    <scope>NUCLEOTIDE SEQUENCE</scope>
    <source>
        <tissue evidence="2">Shoot tissue taken approximately 20 cm above the soil surface</tissue>
    </source>
</reference>
<reference evidence="2" key="1">
    <citation type="submission" date="2014-09" db="EMBL/GenBank/DDBJ databases">
        <authorList>
            <person name="Magalhaes I.L.F."/>
            <person name="Oliveira U."/>
            <person name="Santos F.R."/>
            <person name="Vidigal T.H.D.A."/>
            <person name="Brescovit A.D."/>
            <person name="Santos A.J."/>
        </authorList>
    </citation>
    <scope>NUCLEOTIDE SEQUENCE</scope>
    <source>
        <tissue evidence="2">Shoot tissue taken approximately 20 cm above the soil surface</tissue>
    </source>
</reference>
<sequence>MNYELGNVDPHFSLLLLIQEIGISCALHLNTLLAC</sequence>
<evidence type="ECO:0000256" key="1">
    <source>
        <dbReference type="SAM" id="Phobius"/>
    </source>
</evidence>
<dbReference type="EMBL" id="GBRH01229471">
    <property type="protein sequence ID" value="JAD68424.1"/>
    <property type="molecule type" value="Transcribed_RNA"/>
</dbReference>
<organism evidence="2">
    <name type="scientific">Arundo donax</name>
    <name type="common">Giant reed</name>
    <name type="synonym">Donax arundinaceus</name>
    <dbReference type="NCBI Taxonomy" id="35708"/>
    <lineage>
        <taxon>Eukaryota</taxon>
        <taxon>Viridiplantae</taxon>
        <taxon>Streptophyta</taxon>
        <taxon>Embryophyta</taxon>
        <taxon>Tracheophyta</taxon>
        <taxon>Spermatophyta</taxon>
        <taxon>Magnoliopsida</taxon>
        <taxon>Liliopsida</taxon>
        <taxon>Poales</taxon>
        <taxon>Poaceae</taxon>
        <taxon>PACMAD clade</taxon>
        <taxon>Arundinoideae</taxon>
        <taxon>Arundineae</taxon>
        <taxon>Arundo</taxon>
    </lineage>
</organism>
<proteinExistence type="predicted"/>
<name>A0A0A9BWH0_ARUDO</name>